<sequence>MCRRAAARGRFEDARRVARLYREVLDYFEFRHRFRYLETMRGMRLNEGGGGASLFAEIEGNPDRNGAEKRRVVVKFGDNLERMYDERHWLDALTKLEHVVNVGKGGPEESFYDGVVPPTETNEAIAQFIQDYMSDASTNPLTFGKRDSVDGTSSSEVVLHAFLL</sequence>
<organism evidence="1 2">
    <name type="scientific">Apiospora rasikravindrae</name>
    <dbReference type="NCBI Taxonomy" id="990691"/>
    <lineage>
        <taxon>Eukaryota</taxon>
        <taxon>Fungi</taxon>
        <taxon>Dikarya</taxon>
        <taxon>Ascomycota</taxon>
        <taxon>Pezizomycotina</taxon>
        <taxon>Sordariomycetes</taxon>
        <taxon>Xylariomycetidae</taxon>
        <taxon>Amphisphaeriales</taxon>
        <taxon>Apiosporaceae</taxon>
        <taxon>Apiospora</taxon>
    </lineage>
</organism>
<accession>A0ABR1SJC6</accession>
<gene>
    <name evidence="1" type="ORF">PG993_009369</name>
</gene>
<name>A0ABR1SJC6_9PEZI</name>
<protein>
    <submittedName>
        <fullName evidence="1">Uncharacterized protein</fullName>
    </submittedName>
</protein>
<evidence type="ECO:0000313" key="2">
    <source>
        <dbReference type="Proteomes" id="UP001444661"/>
    </source>
</evidence>
<comment type="caution">
    <text evidence="1">The sequence shown here is derived from an EMBL/GenBank/DDBJ whole genome shotgun (WGS) entry which is preliminary data.</text>
</comment>
<dbReference type="EMBL" id="JAQQWK010000009">
    <property type="protein sequence ID" value="KAK8034374.1"/>
    <property type="molecule type" value="Genomic_DNA"/>
</dbReference>
<dbReference type="Proteomes" id="UP001444661">
    <property type="component" value="Unassembled WGS sequence"/>
</dbReference>
<evidence type="ECO:0000313" key="1">
    <source>
        <dbReference type="EMBL" id="KAK8034374.1"/>
    </source>
</evidence>
<keyword evidence="2" id="KW-1185">Reference proteome</keyword>
<proteinExistence type="predicted"/>
<reference evidence="1 2" key="1">
    <citation type="submission" date="2023-01" db="EMBL/GenBank/DDBJ databases">
        <title>Analysis of 21 Apiospora genomes using comparative genomics revels a genus with tremendous synthesis potential of carbohydrate active enzymes and secondary metabolites.</title>
        <authorList>
            <person name="Sorensen T."/>
        </authorList>
    </citation>
    <scope>NUCLEOTIDE SEQUENCE [LARGE SCALE GENOMIC DNA]</scope>
    <source>
        <strain evidence="1 2">CBS 33761</strain>
    </source>
</reference>